<dbReference type="GO" id="GO:0031418">
    <property type="term" value="F:L-ascorbic acid binding"/>
    <property type="evidence" value="ECO:0007669"/>
    <property type="project" value="UniProtKB-KW"/>
</dbReference>
<dbReference type="GO" id="GO:0046872">
    <property type="term" value="F:metal ion binding"/>
    <property type="evidence" value="ECO:0007669"/>
    <property type="project" value="UniProtKB-KW"/>
</dbReference>
<proteinExistence type="predicted"/>
<evidence type="ECO:0000313" key="5">
    <source>
        <dbReference type="EMBL" id="CAF0939762.1"/>
    </source>
</evidence>
<comment type="caution">
    <text evidence="5">The sequence shown here is derived from an EMBL/GenBank/DDBJ whole genome shotgun (WGS) entry which is preliminary data.</text>
</comment>
<keyword evidence="2" id="KW-0847">Vitamin C</keyword>
<name>A0A814C8F8_ADIRI</name>
<dbReference type="InterPro" id="IPR045054">
    <property type="entry name" value="P4HA-like"/>
</dbReference>
<dbReference type="GO" id="GO:0004656">
    <property type="term" value="F:procollagen-proline 4-dioxygenase activity"/>
    <property type="evidence" value="ECO:0007669"/>
    <property type="project" value="TreeGrafter"/>
</dbReference>
<evidence type="ECO:0000256" key="3">
    <source>
        <dbReference type="ARBA" id="ARBA00023004"/>
    </source>
</evidence>
<evidence type="ECO:0000259" key="4">
    <source>
        <dbReference type="PROSITE" id="PS51471"/>
    </source>
</evidence>
<dbReference type="GO" id="GO:0005783">
    <property type="term" value="C:endoplasmic reticulum"/>
    <property type="evidence" value="ECO:0007669"/>
    <property type="project" value="TreeGrafter"/>
</dbReference>
<reference evidence="5" key="1">
    <citation type="submission" date="2021-02" db="EMBL/GenBank/DDBJ databases">
        <authorList>
            <person name="Nowell W R."/>
        </authorList>
    </citation>
    <scope>NUCLEOTIDE SEQUENCE</scope>
</reference>
<evidence type="ECO:0000256" key="1">
    <source>
        <dbReference type="ARBA" id="ARBA00022723"/>
    </source>
</evidence>
<dbReference type="Proteomes" id="UP000663852">
    <property type="component" value="Unassembled WGS sequence"/>
</dbReference>
<keyword evidence="3" id="KW-0408">Iron</keyword>
<dbReference type="AlphaFoldDB" id="A0A814C8F8"/>
<dbReference type="PROSITE" id="PS51471">
    <property type="entry name" value="FE2OG_OXY"/>
    <property type="match status" value="1"/>
</dbReference>
<dbReference type="Pfam" id="PF13640">
    <property type="entry name" value="2OG-FeII_Oxy_3"/>
    <property type="match status" value="1"/>
</dbReference>
<organism evidence="5 6">
    <name type="scientific">Adineta ricciae</name>
    <name type="common">Rotifer</name>
    <dbReference type="NCBI Taxonomy" id="249248"/>
    <lineage>
        <taxon>Eukaryota</taxon>
        <taxon>Metazoa</taxon>
        <taxon>Spiralia</taxon>
        <taxon>Gnathifera</taxon>
        <taxon>Rotifera</taxon>
        <taxon>Eurotatoria</taxon>
        <taxon>Bdelloidea</taxon>
        <taxon>Adinetida</taxon>
        <taxon>Adinetidae</taxon>
        <taxon>Adineta</taxon>
    </lineage>
</organism>
<dbReference type="PANTHER" id="PTHR10869">
    <property type="entry name" value="PROLYL 4-HYDROXYLASE ALPHA SUBUNIT"/>
    <property type="match status" value="1"/>
</dbReference>
<dbReference type="PANTHER" id="PTHR10869:SF246">
    <property type="entry name" value="TRANSMEMBRANE PROLYL 4-HYDROXYLASE"/>
    <property type="match status" value="1"/>
</dbReference>
<dbReference type="InterPro" id="IPR005123">
    <property type="entry name" value="Oxoglu/Fe-dep_dioxygenase_dom"/>
</dbReference>
<protein>
    <recommendedName>
        <fullName evidence="4">Fe2OG dioxygenase domain-containing protein</fullName>
    </recommendedName>
</protein>
<accession>A0A814C8F8</accession>
<gene>
    <name evidence="5" type="ORF">EDS130_LOCUS11760</name>
</gene>
<evidence type="ECO:0000313" key="6">
    <source>
        <dbReference type="Proteomes" id="UP000663852"/>
    </source>
</evidence>
<sequence length="807" mass="94645">MDLSGRNTIEICYSFSTRESFGIHVFFLNYHRILPLVSIIIHLFKIQIDEKLIFILLDFFQIRTHMSHQEFLGNIDLSVSASLLKNYRAESTQTDADIRFRTIKHDNDLVLIELGRLLTPNECNEIVHNTRHQTFECMHNKYDIRRRNNSRLIVMDEQLADMLWQRLKSDEKLLEFSRNMKPLGFNVQGQWQLDGINPAMRLNKYKENEHFAVHKDAQYAPSGDERSLFSFLIYLSDEYDEGETKFYFPKQKPSMDIKGLTIREEINAFGGLTTGYECISVKPKKGYAILFTHNLLHEAIAPKTENGLELMQRIVLRSDILVKRTGKPLGFAVCPEEEEDYFACLNFFREAQQNELKDTYALYESEQATYRGELYERSLSIRYCYPRLLESKLTSSNVNKESIIKRLPVELWLHIFQFMNENDVQYFTFAYPEFQFLHMVWEAQMNAFVADNPLRSKYLPNIHQQFGCQTLFRFPDTDFFLKHIHGCCRVAAVYAFFLLGHSKDATTYVVRYDRNTDEVCELEMEKLLEDVFYNRNCYGALYRVNQIDENIRQPRKDLNSSVDRTYMSNRHDSQFIGEDLRSRYHLRFELAEPAGQYELEEFSRDVDEYDVLHGQRRNAEQISDLRNDSKHQELLSKDGYQGFCEHSCSQLEKQSGTSLFRMMESKDQIIDRSGPCIVDHDSESKHGSIQIYNHLVFDFHTHQLQVEKLPTESFNIFTQSYLRRNIIALQSLAPGNNSISFYRVNIEKLAEKTQGFNHASCQCVFPKIRVNQFAFLDYISLSHVHLSVVHNDNEMFVLATYGGIAAF</sequence>
<dbReference type="EMBL" id="CAJNOJ010000043">
    <property type="protein sequence ID" value="CAF0939762.1"/>
    <property type="molecule type" value="Genomic_DNA"/>
</dbReference>
<evidence type="ECO:0000256" key="2">
    <source>
        <dbReference type="ARBA" id="ARBA00022896"/>
    </source>
</evidence>
<dbReference type="OrthoDB" id="69177at2759"/>
<dbReference type="InterPro" id="IPR044862">
    <property type="entry name" value="Pro_4_hyd_alph_FE2OG_OXY"/>
</dbReference>
<feature type="domain" description="Fe2OG dioxygenase" evidence="4">
    <location>
        <begin position="195"/>
        <end position="327"/>
    </location>
</feature>
<dbReference type="Gene3D" id="2.60.120.620">
    <property type="entry name" value="q2cbj1_9rhob like domain"/>
    <property type="match status" value="1"/>
</dbReference>
<keyword evidence="1" id="KW-0479">Metal-binding</keyword>